<dbReference type="EMBL" id="MU167323">
    <property type="protein sequence ID" value="KAG0143290.1"/>
    <property type="molecule type" value="Genomic_DNA"/>
</dbReference>
<keyword evidence="3" id="KW-1185">Reference proteome</keyword>
<name>A0A9P6T971_9BASI</name>
<keyword evidence="1" id="KW-0472">Membrane</keyword>
<evidence type="ECO:0000313" key="3">
    <source>
        <dbReference type="Proteomes" id="UP000886653"/>
    </source>
</evidence>
<sequence length="99" mass="11481">MNTSTLFILPQYLDVTVVYNHPTSLLSIITFPPPTLFCFVCVCVTLSFCTKRCLFDRLIHINQLFVFCSTNKSFHKNGKGLMVFCSFLFLQKRRKKKSC</sequence>
<protein>
    <submittedName>
        <fullName evidence="2">Uncharacterized protein</fullName>
    </submittedName>
</protein>
<dbReference type="Proteomes" id="UP000886653">
    <property type="component" value="Unassembled WGS sequence"/>
</dbReference>
<reference evidence="2" key="1">
    <citation type="submission" date="2013-11" db="EMBL/GenBank/DDBJ databases">
        <title>Genome sequence of the fusiform rust pathogen reveals effectors for host alternation and coevolution with pine.</title>
        <authorList>
            <consortium name="DOE Joint Genome Institute"/>
            <person name="Smith K."/>
            <person name="Pendleton A."/>
            <person name="Kubisiak T."/>
            <person name="Anderson C."/>
            <person name="Salamov A."/>
            <person name="Aerts A."/>
            <person name="Riley R."/>
            <person name="Clum A."/>
            <person name="Lindquist E."/>
            <person name="Ence D."/>
            <person name="Campbell M."/>
            <person name="Kronenberg Z."/>
            <person name="Feau N."/>
            <person name="Dhillon B."/>
            <person name="Hamelin R."/>
            <person name="Burleigh J."/>
            <person name="Smith J."/>
            <person name="Yandell M."/>
            <person name="Nelson C."/>
            <person name="Grigoriev I."/>
            <person name="Davis J."/>
        </authorList>
    </citation>
    <scope>NUCLEOTIDE SEQUENCE</scope>
    <source>
        <strain evidence="2">G11</strain>
    </source>
</reference>
<evidence type="ECO:0000256" key="1">
    <source>
        <dbReference type="SAM" id="Phobius"/>
    </source>
</evidence>
<dbReference type="AlphaFoldDB" id="A0A9P6T971"/>
<gene>
    <name evidence="2" type="ORF">CROQUDRAFT_190151</name>
</gene>
<feature type="transmembrane region" description="Helical" evidence="1">
    <location>
        <begin position="25"/>
        <end position="49"/>
    </location>
</feature>
<comment type="caution">
    <text evidence="2">The sequence shown here is derived from an EMBL/GenBank/DDBJ whole genome shotgun (WGS) entry which is preliminary data.</text>
</comment>
<keyword evidence="1" id="KW-1133">Transmembrane helix</keyword>
<keyword evidence="1" id="KW-0812">Transmembrane</keyword>
<proteinExistence type="predicted"/>
<organism evidence="2 3">
    <name type="scientific">Cronartium quercuum f. sp. fusiforme G11</name>
    <dbReference type="NCBI Taxonomy" id="708437"/>
    <lineage>
        <taxon>Eukaryota</taxon>
        <taxon>Fungi</taxon>
        <taxon>Dikarya</taxon>
        <taxon>Basidiomycota</taxon>
        <taxon>Pucciniomycotina</taxon>
        <taxon>Pucciniomycetes</taxon>
        <taxon>Pucciniales</taxon>
        <taxon>Coleosporiaceae</taxon>
        <taxon>Cronartium</taxon>
    </lineage>
</organism>
<evidence type="ECO:0000313" key="2">
    <source>
        <dbReference type="EMBL" id="KAG0143290.1"/>
    </source>
</evidence>
<accession>A0A9P6T971</accession>